<evidence type="ECO:0008006" key="2">
    <source>
        <dbReference type="Google" id="ProtNLM"/>
    </source>
</evidence>
<dbReference type="EMBL" id="LAZR01011519">
    <property type="protein sequence ID" value="KKM61245.1"/>
    <property type="molecule type" value="Genomic_DNA"/>
</dbReference>
<reference evidence="1" key="1">
    <citation type="journal article" date="2015" name="Nature">
        <title>Complex archaea that bridge the gap between prokaryotes and eukaryotes.</title>
        <authorList>
            <person name="Spang A."/>
            <person name="Saw J.H."/>
            <person name="Jorgensen S.L."/>
            <person name="Zaremba-Niedzwiedzka K."/>
            <person name="Martijn J."/>
            <person name="Lind A.E."/>
            <person name="van Eijk R."/>
            <person name="Schleper C."/>
            <person name="Guy L."/>
            <person name="Ettema T.J."/>
        </authorList>
    </citation>
    <scope>NUCLEOTIDE SEQUENCE</scope>
</reference>
<gene>
    <name evidence="1" type="ORF">LCGC14_1533650</name>
</gene>
<protein>
    <recommendedName>
        <fullName evidence="2">HEPN domain-containing protein</fullName>
    </recommendedName>
</protein>
<proteinExistence type="predicted"/>
<sequence>MKIEVRDHDVITLADATAEMAKVHINSYEWDEARECIDRAQELLAMLPPEEQGDAE</sequence>
<comment type="caution">
    <text evidence="1">The sequence shown here is derived from an EMBL/GenBank/DDBJ whole genome shotgun (WGS) entry which is preliminary data.</text>
</comment>
<organism evidence="1">
    <name type="scientific">marine sediment metagenome</name>
    <dbReference type="NCBI Taxonomy" id="412755"/>
    <lineage>
        <taxon>unclassified sequences</taxon>
        <taxon>metagenomes</taxon>
        <taxon>ecological metagenomes</taxon>
    </lineage>
</organism>
<dbReference type="AlphaFoldDB" id="A0A0F9LAX4"/>
<evidence type="ECO:0000313" key="1">
    <source>
        <dbReference type="EMBL" id="KKM61245.1"/>
    </source>
</evidence>
<name>A0A0F9LAX4_9ZZZZ</name>
<accession>A0A0F9LAX4</accession>